<dbReference type="Pfam" id="PF06325">
    <property type="entry name" value="PrmA"/>
    <property type="match status" value="1"/>
</dbReference>
<comment type="catalytic activity">
    <reaction evidence="12">
        <text>L-arginyl-[protein] + 2 S-adenosyl-L-methionine = N(omega),N(omega)-dimethyl-L-arginyl-[protein] + 2 S-adenosyl-L-homocysteine + 2 H(+)</text>
        <dbReference type="Rhea" id="RHEA:48096"/>
        <dbReference type="Rhea" id="RHEA-COMP:10532"/>
        <dbReference type="Rhea" id="RHEA-COMP:11991"/>
        <dbReference type="ChEBI" id="CHEBI:15378"/>
        <dbReference type="ChEBI" id="CHEBI:29965"/>
        <dbReference type="ChEBI" id="CHEBI:57856"/>
        <dbReference type="ChEBI" id="CHEBI:59789"/>
        <dbReference type="ChEBI" id="CHEBI:61897"/>
        <dbReference type="EC" id="2.1.1.319"/>
    </reaction>
</comment>
<evidence type="ECO:0000256" key="8">
    <source>
        <dbReference type="ARBA" id="ARBA00022853"/>
    </source>
</evidence>
<dbReference type="InterPro" id="IPR025799">
    <property type="entry name" value="Arg_MeTrfase"/>
</dbReference>
<evidence type="ECO:0000256" key="11">
    <source>
        <dbReference type="ARBA" id="ARBA00023242"/>
    </source>
</evidence>
<dbReference type="GO" id="GO:0032259">
    <property type="term" value="P:methylation"/>
    <property type="evidence" value="ECO:0007669"/>
    <property type="project" value="UniProtKB-KW"/>
</dbReference>
<dbReference type="PROSITE" id="PS51678">
    <property type="entry name" value="SAM_MT_PRMT"/>
    <property type="match status" value="1"/>
</dbReference>
<dbReference type="OrthoDB" id="7848332at2759"/>
<evidence type="ECO:0000256" key="9">
    <source>
        <dbReference type="ARBA" id="ARBA00023015"/>
    </source>
</evidence>
<evidence type="ECO:0000256" key="1">
    <source>
        <dbReference type="ARBA" id="ARBA00004123"/>
    </source>
</evidence>
<keyword evidence="10" id="KW-0804">Transcription</keyword>
<feature type="domain" description="Protein arginine N-methyltransferase" evidence="14">
    <location>
        <begin position="397"/>
        <end position="452"/>
    </location>
</feature>
<keyword evidence="16" id="KW-1185">Reference proteome</keyword>
<dbReference type="Gene3D" id="2.70.160.11">
    <property type="entry name" value="Hnrnp arginine n-methyltransferase1"/>
    <property type="match status" value="1"/>
</dbReference>
<feature type="domain" description="Protein arginine N-methyltransferase" evidence="14">
    <location>
        <begin position="267"/>
        <end position="347"/>
    </location>
</feature>
<keyword evidence="8" id="KW-0156">Chromatin regulator</keyword>
<dbReference type="EC" id="2.1.1.319" evidence="3"/>
<keyword evidence="7 13" id="KW-0949">S-adenosyl-L-methionine</keyword>
<dbReference type="GO" id="GO:0005737">
    <property type="term" value="C:cytoplasm"/>
    <property type="evidence" value="ECO:0007669"/>
    <property type="project" value="UniProtKB-SubCell"/>
</dbReference>
<dbReference type="Gene3D" id="3.40.50.150">
    <property type="entry name" value="Vaccinia Virus protein VP39"/>
    <property type="match status" value="1"/>
</dbReference>
<evidence type="ECO:0000256" key="7">
    <source>
        <dbReference type="ARBA" id="ARBA00022691"/>
    </source>
</evidence>
<dbReference type="PANTHER" id="PTHR11006:SF10">
    <property type="entry name" value="HISTONE-ARGININE METHYLTRANSFERASE CARMER-RELATED"/>
    <property type="match status" value="1"/>
</dbReference>
<dbReference type="SUPFAM" id="SSF53335">
    <property type="entry name" value="S-adenosyl-L-methionine-dependent methyltransferases"/>
    <property type="match status" value="1"/>
</dbReference>
<evidence type="ECO:0000256" key="6">
    <source>
        <dbReference type="ARBA" id="ARBA00022679"/>
    </source>
</evidence>
<dbReference type="CDD" id="cd02440">
    <property type="entry name" value="AdoMet_MTases"/>
    <property type="match status" value="1"/>
</dbReference>
<evidence type="ECO:0000256" key="5">
    <source>
        <dbReference type="ARBA" id="ARBA00022603"/>
    </source>
</evidence>
<dbReference type="STRING" id="1890683.A0A427YUN9"/>
<sequence>MYFYLGPTAIKNRADPPSTRTGVSSIPNTDTDNAMVSEVTAGGEVVAGEDVAMTDKTVRFDEAVLVQPIERGEPEGSGFYFNFYSSLQNQANMIGDTARTGTYRKAILGNAEVAFKDKVVLDVGAGSGILSYLSAQAGARHIVALEASSMAEKIALLVNASNLGRSNPHIKNRIRVVRGMVENEKVQEEVLRTGKVDTIVSEPIGVMLLHERMVESYLLSRDLFLKPGGQMLPSGGHIFFAPFTDEALYNETDQKPSQAQFFNATLFGTDFRELYTVARAEVFAQPVVGMFPPTSLLSAPCPPKSFDFYTCAKDDLLEFSVPIDYVVSRTALIHGLASWFDLDFAPNPASATGVNHPSAEEPWEYAVAAQTAAWPWMSQETPLNPGPTPPPPPHGLEVKLSTGPDAPRTHWQQARLLLPEPLAANKGERVVGSVHFKVNDARSYDITLEMRIDRPGPEHQPNPLIRRAEYNLSQQCFNYSYNPETALPATVAGMAYGA</sequence>
<accession>A0A427YUN9</accession>
<organism evidence="15 16">
    <name type="scientific">Saitozyma podzolica</name>
    <dbReference type="NCBI Taxonomy" id="1890683"/>
    <lineage>
        <taxon>Eukaryota</taxon>
        <taxon>Fungi</taxon>
        <taxon>Dikarya</taxon>
        <taxon>Basidiomycota</taxon>
        <taxon>Agaricomycotina</taxon>
        <taxon>Tremellomycetes</taxon>
        <taxon>Tremellales</taxon>
        <taxon>Trimorphomycetaceae</taxon>
        <taxon>Saitozyma</taxon>
    </lineage>
</organism>
<name>A0A427YUN9_9TREE</name>
<dbReference type="PANTHER" id="PTHR11006">
    <property type="entry name" value="PROTEIN ARGININE N-METHYLTRANSFERASE"/>
    <property type="match status" value="1"/>
</dbReference>
<dbReference type="Pfam" id="PF22528">
    <property type="entry name" value="PRMT_C"/>
    <property type="match status" value="2"/>
</dbReference>
<evidence type="ECO:0000256" key="4">
    <source>
        <dbReference type="ARBA" id="ARBA00022490"/>
    </source>
</evidence>
<dbReference type="EMBL" id="RSCD01000002">
    <property type="protein sequence ID" value="RSH94715.1"/>
    <property type="molecule type" value="Genomic_DNA"/>
</dbReference>
<comment type="caution">
    <text evidence="15">The sequence shown here is derived from an EMBL/GenBank/DDBJ whole genome shotgun (WGS) entry which is preliminary data.</text>
</comment>
<dbReference type="InterPro" id="IPR055135">
    <property type="entry name" value="PRMT_dom"/>
</dbReference>
<dbReference type="Proteomes" id="UP000279259">
    <property type="component" value="Unassembled WGS sequence"/>
</dbReference>
<protein>
    <recommendedName>
        <fullName evidence="3">type I protein arginine methyltransferase</fullName>
        <ecNumber evidence="3">2.1.1.319</ecNumber>
    </recommendedName>
</protein>
<evidence type="ECO:0000256" key="13">
    <source>
        <dbReference type="PROSITE-ProRule" id="PRU01015"/>
    </source>
</evidence>
<dbReference type="InterPro" id="IPR029063">
    <property type="entry name" value="SAM-dependent_MTases_sf"/>
</dbReference>
<evidence type="ECO:0000256" key="12">
    <source>
        <dbReference type="ARBA" id="ARBA00049086"/>
    </source>
</evidence>
<dbReference type="GO" id="GO:0005634">
    <property type="term" value="C:nucleus"/>
    <property type="evidence" value="ECO:0007669"/>
    <property type="project" value="UniProtKB-SubCell"/>
</dbReference>
<dbReference type="AlphaFoldDB" id="A0A427YUN9"/>
<keyword evidence="5 13" id="KW-0489">Methyltransferase</keyword>
<evidence type="ECO:0000256" key="10">
    <source>
        <dbReference type="ARBA" id="ARBA00023163"/>
    </source>
</evidence>
<keyword evidence="11" id="KW-0539">Nucleus</keyword>
<evidence type="ECO:0000259" key="14">
    <source>
        <dbReference type="Pfam" id="PF22528"/>
    </source>
</evidence>
<keyword evidence="4" id="KW-0963">Cytoplasm</keyword>
<dbReference type="GO" id="GO:0035242">
    <property type="term" value="F:protein-arginine omega-N asymmetric methyltransferase activity"/>
    <property type="evidence" value="ECO:0007669"/>
    <property type="project" value="UniProtKB-EC"/>
</dbReference>
<evidence type="ECO:0000313" key="16">
    <source>
        <dbReference type="Proteomes" id="UP000279259"/>
    </source>
</evidence>
<gene>
    <name evidence="15" type="ORF">EHS25_004520</name>
</gene>
<keyword evidence="6 13" id="KW-0808">Transferase</keyword>
<evidence type="ECO:0000313" key="15">
    <source>
        <dbReference type="EMBL" id="RSH94715.1"/>
    </source>
</evidence>
<evidence type="ECO:0000256" key="3">
    <source>
        <dbReference type="ARBA" id="ARBA00011925"/>
    </source>
</evidence>
<keyword evidence="9" id="KW-0805">Transcription regulation</keyword>
<proteinExistence type="predicted"/>
<dbReference type="FunFam" id="3.40.50.150:FF:000327">
    <property type="entry name" value="Unplaced genomic scaffold supercont2.6, whole genome shotgun sequence"/>
    <property type="match status" value="1"/>
</dbReference>
<reference evidence="15 16" key="1">
    <citation type="submission" date="2018-11" db="EMBL/GenBank/DDBJ databases">
        <title>Genome sequence of Saitozyma podzolica DSM 27192.</title>
        <authorList>
            <person name="Aliyu H."/>
            <person name="Gorte O."/>
            <person name="Ochsenreither K."/>
        </authorList>
    </citation>
    <scope>NUCLEOTIDE SEQUENCE [LARGE SCALE GENOMIC DNA]</scope>
    <source>
        <strain evidence="15 16">DSM 27192</strain>
    </source>
</reference>
<evidence type="ECO:0000256" key="2">
    <source>
        <dbReference type="ARBA" id="ARBA00004496"/>
    </source>
</evidence>
<comment type="subcellular location">
    <subcellularLocation>
        <location evidence="2">Cytoplasm</location>
    </subcellularLocation>
    <subcellularLocation>
        <location evidence="1">Nucleus</location>
    </subcellularLocation>
</comment>
<dbReference type="GO" id="GO:0070611">
    <property type="term" value="F:histone H3R2 methyltransferase activity"/>
    <property type="evidence" value="ECO:0007669"/>
    <property type="project" value="TreeGrafter"/>
</dbReference>